<evidence type="ECO:0000256" key="1">
    <source>
        <dbReference type="SAM" id="MobiDB-lite"/>
    </source>
</evidence>
<evidence type="ECO:0000313" key="3">
    <source>
        <dbReference type="EMBL" id="TKA82712.1"/>
    </source>
</evidence>
<keyword evidence="2" id="KW-1133">Transmembrane helix</keyword>
<keyword evidence="2" id="KW-0812">Transmembrane</keyword>
<feature type="region of interest" description="Disordered" evidence="1">
    <location>
        <begin position="1"/>
        <end position="34"/>
    </location>
</feature>
<dbReference type="EMBL" id="NAJQ01000027">
    <property type="protein sequence ID" value="TKA82712.1"/>
    <property type="molecule type" value="Genomic_DNA"/>
</dbReference>
<evidence type="ECO:0000256" key="2">
    <source>
        <dbReference type="SAM" id="Phobius"/>
    </source>
</evidence>
<gene>
    <name evidence="3" type="ORF">B0A55_01253</name>
</gene>
<dbReference type="AlphaFoldDB" id="A0A4U0XXK9"/>
<keyword evidence="4" id="KW-1185">Reference proteome</keyword>
<keyword evidence="2" id="KW-0472">Membrane</keyword>
<sequence length="201" mass="20976">MATNTFFTTNRPRRSSSSSSAPPSYTAVDLSLGPPPAYTPPGTIAVTPAAAGGAHESPPAYAPLPFPSRRWVYSRTVVSQTQSSYSARFLREIVEGAGAGAGVRSNGNVDGNSDLIVNGNGNSNGNVVVPREAGPAVEDGGRVRGSGDMEQQGELFGGGRLTGCVGGWKVGRWMWFGLVGFMVACVVLVVFVALWARQGRE</sequence>
<feature type="compositionally biased region" description="Low complexity" evidence="1">
    <location>
        <begin position="15"/>
        <end position="24"/>
    </location>
</feature>
<comment type="caution">
    <text evidence="3">The sequence shown here is derived from an EMBL/GenBank/DDBJ whole genome shotgun (WGS) entry which is preliminary data.</text>
</comment>
<proteinExistence type="predicted"/>
<feature type="compositionally biased region" description="Polar residues" evidence="1">
    <location>
        <begin position="1"/>
        <end position="10"/>
    </location>
</feature>
<feature type="transmembrane region" description="Helical" evidence="2">
    <location>
        <begin position="173"/>
        <end position="196"/>
    </location>
</feature>
<reference evidence="3 4" key="1">
    <citation type="submission" date="2017-03" db="EMBL/GenBank/DDBJ databases">
        <title>Genomes of endolithic fungi from Antarctica.</title>
        <authorList>
            <person name="Coleine C."/>
            <person name="Masonjones S."/>
            <person name="Stajich J.E."/>
        </authorList>
    </citation>
    <scope>NUCLEOTIDE SEQUENCE [LARGE SCALE GENOMIC DNA]</scope>
    <source>
        <strain evidence="3 4">CCFEE 5184</strain>
    </source>
</reference>
<name>A0A4U0XXK9_9PEZI</name>
<accession>A0A4U0XXK9</accession>
<organism evidence="3 4">
    <name type="scientific">Friedmanniomyces simplex</name>
    <dbReference type="NCBI Taxonomy" id="329884"/>
    <lineage>
        <taxon>Eukaryota</taxon>
        <taxon>Fungi</taxon>
        <taxon>Dikarya</taxon>
        <taxon>Ascomycota</taxon>
        <taxon>Pezizomycotina</taxon>
        <taxon>Dothideomycetes</taxon>
        <taxon>Dothideomycetidae</taxon>
        <taxon>Mycosphaerellales</taxon>
        <taxon>Teratosphaeriaceae</taxon>
        <taxon>Friedmanniomyces</taxon>
    </lineage>
</organism>
<evidence type="ECO:0000313" key="4">
    <source>
        <dbReference type="Proteomes" id="UP000309340"/>
    </source>
</evidence>
<dbReference type="Proteomes" id="UP000309340">
    <property type="component" value="Unassembled WGS sequence"/>
</dbReference>
<protein>
    <submittedName>
        <fullName evidence="3">Uncharacterized protein</fullName>
    </submittedName>
</protein>